<dbReference type="FunFam" id="1.10.630.10:FF:000129">
    <property type="entry name" value="Benzoate 4-monooxygenase cytochrome P450"/>
    <property type="match status" value="1"/>
</dbReference>
<organism evidence="3 4">
    <name type="scientific">Talaromyces pinophilus</name>
    <name type="common">Penicillium pinophilum</name>
    <dbReference type="NCBI Taxonomy" id="128442"/>
    <lineage>
        <taxon>Eukaryota</taxon>
        <taxon>Fungi</taxon>
        <taxon>Dikarya</taxon>
        <taxon>Ascomycota</taxon>
        <taxon>Pezizomycotina</taxon>
        <taxon>Eurotiomycetes</taxon>
        <taxon>Eurotiomycetidae</taxon>
        <taxon>Eurotiales</taxon>
        <taxon>Trichocomaceae</taxon>
        <taxon>Talaromyces</taxon>
        <taxon>Talaromyces sect. Talaromyces</taxon>
    </lineage>
</organism>
<keyword evidence="1" id="KW-0349">Heme</keyword>
<dbReference type="PRINTS" id="PR00385">
    <property type="entry name" value="P450"/>
</dbReference>
<dbReference type="CDD" id="cd11061">
    <property type="entry name" value="CYP67-like"/>
    <property type="match status" value="1"/>
</dbReference>
<dbReference type="GO" id="GO:0016705">
    <property type="term" value="F:oxidoreductase activity, acting on paired donors, with incorporation or reduction of molecular oxygen"/>
    <property type="evidence" value="ECO:0007669"/>
    <property type="project" value="InterPro"/>
</dbReference>
<evidence type="ECO:0008006" key="5">
    <source>
        <dbReference type="Google" id="ProtNLM"/>
    </source>
</evidence>
<dbReference type="PANTHER" id="PTHR24305">
    <property type="entry name" value="CYTOCHROME P450"/>
    <property type="match status" value="1"/>
</dbReference>
<dbReference type="InterPro" id="IPR036396">
    <property type="entry name" value="Cyt_P450_sf"/>
</dbReference>
<evidence type="ECO:0000256" key="1">
    <source>
        <dbReference type="PIRSR" id="PIRSR602401-1"/>
    </source>
</evidence>
<feature type="binding site" description="axial binding residue" evidence="1">
    <location>
        <position position="507"/>
    </location>
    <ligand>
        <name>heme</name>
        <dbReference type="ChEBI" id="CHEBI:30413"/>
    </ligand>
    <ligandPart>
        <name>Fe</name>
        <dbReference type="ChEBI" id="CHEBI:18248"/>
    </ligandPart>
</feature>
<dbReference type="GO" id="GO:0005506">
    <property type="term" value="F:iron ion binding"/>
    <property type="evidence" value="ECO:0007669"/>
    <property type="project" value="InterPro"/>
</dbReference>
<dbReference type="GO" id="GO:0004497">
    <property type="term" value="F:monooxygenase activity"/>
    <property type="evidence" value="ECO:0007669"/>
    <property type="project" value="InterPro"/>
</dbReference>
<protein>
    <recommendedName>
        <fullName evidence="5">Cytochrome P450</fullName>
    </recommendedName>
</protein>
<evidence type="ECO:0000256" key="2">
    <source>
        <dbReference type="SAM" id="Phobius"/>
    </source>
</evidence>
<keyword evidence="1" id="KW-0408">Iron</keyword>
<feature type="transmembrane region" description="Helical" evidence="2">
    <location>
        <begin position="46"/>
        <end position="72"/>
    </location>
</feature>
<dbReference type="SUPFAM" id="SSF48264">
    <property type="entry name" value="Cytochrome P450"/>
    <property type="match status" value="1"/>
</dbReference>
<dbReference type="Gene3D" id="1.10.630.10">
    <property type="entry name" value="Cytochrome P450"/>
    <property type="match status" value="1"/>
</dbReference>
<dbReference type="EMBL" id="DF933807">
    <property type="protein sequence ID" value="GAM33620.1"/>
    <property type="molecule type" value="Genomic_DNA"/>
</dbReference>
<gene>
    <name evidence="3" type="ORF">TCE0_011f00655</name>
</gene>
<dbReference type="Proteomes" id="UP000053095">
    <property type="component" value="Unassembled WGS sequence"/>
</dbReference>
<sequence>METQLHTALSALSSSIPQVVTTFGLLGVAFHLAVRNTEIDYRLWRLFSVYLLVWAGLVGIYVNILGLSWLYALGTASFAGLCFNVGLLSSIGTYRLLFHRLRKFPGPWGARLSRFYAVSLASKGLQYHLELQKLHEQYGDFVRTGPREISINRPSAVQAIHGSKSACMRSTWYSQVSDDVTVISLNSTRDVEVHRRRRRAWDRAFSVKSMATYAPRVRSKVDVFISQLRERAGQPVNLTEWTMFLTFDVMGVVGFSKDFQQLEAAKEHSAIKGLHDQMAALGLLAHIPWFLSLLGSIPGLSGSYGLFTDYCHKQVKEKVDSWKQDDTQDPSDVISWLLKAKKDNDGTAPPGEQALDEDGRLMIIAGSDTTGAALANALYFLTVNPSVYQELQKQLDSQFSSAGNSFTYEQVRDIPYLEAIINETLRLKPAVPSGQPRVTPPGGLQIDEVWIPGDVNVVVPQYILQRDNRNFPEGDKFVPERWLVENKKKMISNEQAYFPFQLGQYSCAGRQLALMELRLAIVLVALNFDLALAPGETGVEFDQGAKDTFTLTLSALQVVMQERTRL</sequence>
<dbReference type="AlphaFoldDB" id="A0A0B8N2R9"/>
<dbReference type="InterPro" id="IPR050121">
    <property type="entry name" value="Cytochrome_P450_monoxygenase"/>
</dbReference>
<dbReference type="InterPro" id="IPR001128">
    <property type="entry name" value="Cyt_P450"/>
</dbReference>
<dbReference type="Pfam" id="PF00067">
    <property type="entry name" value="p450"/>
    <property type="match status" value="1"/>
</dbReference>
<name>A0A0B8N2R9_TALPI</name>
<evidence type="ECO:0000313" key="3">
    <source>
        <dbReference type="EMBL" id="GAM33620.1"/>
    </source>
</evidence>
<keyword evidence="2" id="KW-0812">Transmembrane</keyword>
<proteinExistence type="predicted"/>
<comment type="cofactor">
    <cofactor evidence="1">
        <name>heme</name>
        <dbReference type="ChEBI" id="CHEBI:30413"/>
    </cofactor>
</comment>
<feature type="transmembrane region" description="Helical" evidence="2">
    <location>
        <begin position="15"/>
        <end position="34"/>
    </location>
</feature>
<dbReference type="PANTHER" id="PTHR24305:SF78">
    <property type="entry name" value="P450, PUTATIVE (EUROFUNG)-RELATED"/>
    <property type="match status" value="1"/>
</dbReference>
<reference evidence="4" key="1">
    <citation type="journal article" date="2015" name="Genome Announc.">
        <title>Draft genome sequence of Talaromyces cellulolyticus strain Y-94, a source of lignocellulosic biomass-degrading enzymes.</title>
        <authorList>
            <person name="Fujii T."/>
            <person name="Koike H."/>
            <person name="Sawayama S."/>
            <person name="Yano S."/>
            <person name="Inoue H."/>
        </authorList>
    </citation>
    <scope>NUCLEOTIDE SEQUENCE [LARGE SCALE GENOMIC DNA]</scope>
    <source>
        <strain evidence="4">Y-94</strain>
    </source>
</reference>
<accession>A0A0B8N2R9</accession>
<feature type="transmembrane region" description="Helical" evidence="2">
    <location>
        <begin position="78"/>
        <end position="98"/>
    </location>
</feature>
<dbReference type="InterPro" id="IPR002401">
    <property type="entry name" value="Cyt_P450_E_grp-I"/>
</dbReference>
<dbReference type="GO" id="GO:0020037">
    <property type="term" value="F:heme binding"/>
    <property type="evidence" value="ECO:0007669"/>
    <property type="project" value="InterPro"/>
</dbReference>
<evidence type="ECO:0000313" key="4">
    <source>
        <dbReference type="Proteomes" id="UP000053095"/>
    </source>
</evidence>
<keyword evidence="1" id="KW-0479">Metal-binding</keyword>
<keyword evidence="2" id="KW-0472">Membrane</keyword>
<keyword evidence="2" id="KW-1133">Transmembrane helix</keyword>
<dbReference type="PRINTS" id="PR00463">
    <property type="entry name" value="EP450I"/>
</dbReference>
<keyword evidence="4" id="KW-1185">Reference proteome</keyword>